<proteinExistence type="predicted"/>
<dbReference type="EMBL" id="LAZR01050677">
    <property type="protein sequence ID" value="KKK86823.1"/>
    <property type="molecule type" value="Genomic_DNA"/>
</dbReference>
<comment type="caution">
    <text evidence="1">The sequence shown here is derived from an EMBL/GenBank/DDBJ whole genome shotgun (WGS) entry which is preliminary data.</text>
</comment>
<evidence type="ECO:0000313" key="1">
    <source>
        <dbReference type="EMBL" id="KKK86823.1"/>
    </source>
</evidence>
<reference evidence="1" key="1">
    <citation type="journal article" date="2015" name="Nature">
        <title>Complex archaea that bridge the gap between prokaryotes and eukaryotes.</title>
        <authorList>
            <person name="Spang A."/>
            <person name="Saw J.H."/>
            <person name="Jorgensen S.L."/>
            <person name="Zaremba-Niedzwiedzka K."/>
            <person name="Martijn J."/>
            <person name="Lind A.E."/>
            <person name="van Eijk R."/>
            <person name="Schleper C."/>
            <person name="Guy L."/>
            <person name="Ettema T.J."/>
        </authorList>
    </citation>
    <scope>NUCLEOTIDE SEQUENCE</scope>
</reference>
<gene>
    <name evidence="1" type="ORF">LCGC14_2759390</name>
</gene>
<sequence length="105" mass="12274">MRDPGVRCLKGNDGLCPIRDKAPQPFPSNEEVVRIFRFAERSAQQVVGKKKTHVYLRMADIESLMRIFEIPLEDRQDILERLSFLEELANKKRKQHPRASTGNRR</sequence>
<protein>
    <submittedName>
        <fullName evidence="1">Uncharacterized protein</fullName>
    </submittedName>
</protein>
<accession>A0A0F8YZF1</accession>
<organism evidence="1">
    <name type="scientific">marine sediment metagenome</name>
    <dbReference type="NCBI Taxonomy" id="412755"/>
    <lineage>
        <taxon>unclassified sequences</taxon>
        <taxon>metagenomes</taxon>
        <taxon>ecological metagenomes</taxon>
    </lineage>
</organism>
<name>A0A0F8YZF1_9ZZZZ</name>
<dbReference type="AlphaFoldDB" id="A0A0F8YZF1"/>